<dbReference type="InterPro" id="IPR043128">
    <property type="entry name" value="Rev_trsase/Diguanyl_cyclase"/>
</dbReference>
<dbReference type="Gene3D" id="3.10.10.10">
    <property type="entry name" value="HIV Type 1 Reverse Transcriptase, subunit A, domain 1"/>
    <property type="match status" value="1"/>
</dbReference>
<gene>
    <name evidence="1" type="ORF">PACLA_8A076404</name>
</gene>
<dbReference type="AlphaFoldDB" id="A0A6S7GCX5"/>
<dbReference type="InterPro" id="IPR041577">
    <property type="entry name" value="RT_RNaseH_2"/>
</dbReference>
<keyword evidence="2" id="KW-1185">Reference proteome</keyword>
<dbReference type="EMBL" id="CACRXK020000580">
    <property type="protein sequence ID" value="CAB3983131.1"/>
    <property type="molecule type" value="Genomic_DNA"/>
</dbReference>
<sequence length="347" mass="39448">MKVIVDTVNLLNKSVFKEIQKKNPNVRVQSSQKKVFPHGTNTPLELIDEFEAQITAISGTATDVSAVLNKHKNVFDGMDNHKDKKVKLPIDPDVQPVAQKARRIPYSMKDQKTGDVRLVLDMRIPNQTLVRSSVQMPTVDDILHKIEVPEFFTEVDLSQGFLQITLAEESRHITAFPRPDDENPNCPNISDNIWLSKNKKEHLRQLDQLLETFEENRVTLMFAKCSFPVQQISVFGHIVSKKGIQPDKMKVEAVVNAPKPKSAAKVRIFLGFANYCSRYIPDYSSVTYPLRQLTKENVCFHWDKAQDVSFQKLKEALSSAPVLIYYNLSYRTRLVVDASPWALGAVL</sequence>
<dbReference type="Pfam" id="PF17919">
    <property type="entry name" value="RT_RNaseH_2"/>
    <property type="match status" value="1"/>
</dbReference>
<dbReference type="PANTHER" id="PTHR37984">
    <property type="entry name" value="PROTEIN CBG26694"/>
    <property type="match status" value="1"/>
</dbReference>
<organism evidence="1 2">
    <name type="scientific">Paramuricea clavata</name>
    <name type="common">Red gorgonian</name>
    <name type="synonym">Violescent sea-whip</name>
    <dbReference type="NCBI Taxonomy" id="317549"/>
    <lineage>
        <taxon>Eukaryota</taxon>
        <taxon>Metazoa</taxon>
        <taxon>Cnidaria</taxon>
        <taxon>Anthozoa</taxon>
        <taxon>Octocorallia</taxon>
        <taxon>Malacalcyonacea</taxon>
        <taxon>Plexauridae</taxon>
        <taxon>Paramuricea</taxon>
    </lineage>
</organism>
<dbReference type="InterPro" id="IPR050951">
    <property type="entry name" value="Retrovirus_Pol_polyprotein"/>
</dbReference>
<dbReference type="Gene3D" id="3.30.70.270">
    <property type="match status" value="3"/>
</dbReference>
<comment type="caution">
    <text evidence="1">The sequence shown here is derived from an EMBL/GenBank/DDBJ whole genome shotgun (WGS) entry which is preliminary data.</text>
</comment>
<dbReference type="Proteomes" id="UP001152795">
    <property type="component" value="Unassembled WGS sequence"/>
</dbReference>
<dbReference type="SUPFAM" id="SSF56672">
    <property type="entry name" value="DNA/RNA polymerases"/>
    <property type="match status" value="1"/>
</dbReference>
<evidence type="ECO:0000313" key="2">
    <source>
        <dbReference type="Proteomes" id="UP001152795"/>
    </source>
</evidence>
<reference evidence="1" key="1">
    <citation type="submission" date="2020-04" db="EMBL/GenBank/DDBJ databases">
        <authorList>
            <person name="Alioto T."/>
            <person name="Alioto T."/>
            <person name="Gomez Garrido J."/>
        </authorList>
    </citation>
    <scope>NUCLEOTIDE SEQUENCE</scope>
    <source>
        <strain evidence="1">A484AB</strain>
    </source>
</reference>
<dbReference type="PANTHER" id="PTHR37984:SF11">
    <property type="entry name" value="INTEGRASE CATALYTIC DOMAIN-CONTAINING PROTEIN"/>
    <property type="match status" value="1"/>
</dbReference>
<proteinExistence type="predicted"/>
<evidence type="ECO:0000313" key="1">
    <source>
        <dbReference type="EMBL" id="CAB3983131.1"/>
    </source>
</evidence>
<accession>A0A6S7GCX5</accession>
<name>A0A6S7GCX5_PARCT</name>
<dbReference type="FunFam" id="3.30.70.270:FF:000026">
    <property type="entry name" value="Transposon Ty3-G Gag-Pol polyprotein"/>
    <property type="match status" value="1"/>
</dbReference>
<protein>
    <submittedName>
        <fullName evidence="1">Uncharacterized protein</fullName>
    </submittedName>
</protein>
<dbReference type="InterPro" id="IPR043502">
    <property type="entry name" value="DNA/RNA_pol_sf"/>
</dbReference>
<dbReference type="OrthoDB" id="1712951at2759"/>